<dbReference type="HOGENOM" id="CLU_3315349_0_0_6"/>
<dbReference type="EMBL" id="ABXV02000011">
    <property type="protein sequence ID" value="EFB73939.1"/>
    <property type="molecule type" value="Genomic_DNA"/>
</dbReference>
<name>D1NY91_9GAMM</name>
<dbReference type="STRING" id="500637.PROVRUST_05217"/>
<proteinExistence type="predicted"/>
<dbReference type="AlphaFoldDB" id="D1NY91"/>
<accession>D1NY91</accession>
<reference evidence="1" key="1">
    <citation type="submission" date="2009-12" db="EMBL/GenBank/DDBJ databases">
        <authorList>
            <person name="Weinstock G."/>
            <person name="Sodergren E."/>
            <person name="Clifton S."/>
            <person name="Fulton L."/>
            <person name="Fulton B."/>
            <person name="Courtney L."/>
            <person name="Fronick C."/>
            <person name="Harrison M."/>
            <person name="Strong C."/>
            <person name="Farmer C."/>
            <person name="Delahaunty K."/>
            <person name="Markovic C."/>
            <person name="Hall O."/>
            <person name="Minx P."/>
            <person name="Tomlinson C."/>
            <person name="Mitreva M."/>
            <person name="Nelson J."/>
            <person name="Hou S."/>
            <person name="Wollam A."/>
            <person name="Pepin K.H."/>
            <person name="Johnson M."/>
            <person name="Bhonagiri V."/>
            <person name="Nash W.E."/>
            <person name="Warren W."/>
            <person name="Chinwalla A."/>
            <person name="Mardis E.R."/>
            <person name="Wilson R.K."/>
        </authorList>
    </citation>
    <scope>NUCLEOTIDE SEQUENCE [LARGE SCALE GENOMIC DNA]</scope>
    <source>
        <strain evidence="1">DSM 4541</strain>
    </source>
</reference>
<organism evidence="1 2">
    <name type="scientific">Providencia rustigianii DSM 4541</name>
    <dbReference type="NCBI Taxonomy" id="500637"/>
    <lineage>
        <taxon>Bacteria</taxon>
        <taxon>Pseudomonadati</taxon>
        <taxon>Pseudomonadota</taxon>
        <taxon>Gammaproteobacteria</taxon>
        <taxon>Enterobacterales</taxon>
        <taxon>Morganellaceae</taxon>
        <taxon>Providencia</taxon>
    </lineage>
</organism>
<keyword evidence="2" id="KW-1185">Reference proteome</keyword>
<sequence>MRIASRIETKNYAKASVRGLFCFWFTKKYSKISQVFTSH</sequence>
<dbReference type="Proteomes" id="UP000005512">
    <property type="component" value="Unassembled WGS sequence"/>
</dbReference>
<gene>
    <name evidence="1" type="ORF">PROVRUST_05217</name>
</gene>
<protein>
    <submittedName>
        <fullName evidence="1">Uncharacterized protein</fullName>
    </submittedName>
</protein>
<evidence type="ECO:0000313" key="1">
    <source>
        <dbReference type="EMBL" id="EFB73939.1"/>
    </source>
</evidence>
<evidence type="ECO:0000313" key="2">
    <source>
        <dbReference type="Proteomes" id="UP000005512"/>
    </source>
</evidence>
<comment type="caution">
    <text evidence="1">The sequence shown here is derived from an EMBL/GenBank/DDBJ whole genome shotgun (WGS) entry which is preliminary data.</text>
</comment>